<dbReference type="Proteomes" id="UP000321049">
    <property type="component" value="Unassembled WGS sequence"/>
</dbReference>
<evidence type="ECO:0000313" key="2">
    <source>
        <dbReference type="Proteomes" id="UP000321049"/>
    </source>
</evidence>
<accession>A0A511JI36</accession>
<keyword evidence="2" id="KW-1185">Reference proteome</keyword>
<proteinExistence type="predicted"/>
<organism evidence="1 2">
    <name type="scientific">Cellulomonas terrae</name>
    <dbReference type="NCBI Taxonomy" id="311234"/>
    <lineage>
        <taxon>Bacteria</taxon>
        <taxon>Bacillati</taxon>
        <taxon>Actinomycetota</taxon>
        <taxon>Actinomycetes</taxon>
        <taxon>Micrococcales</taxon>
        <taxon>Cellulomonadaceae</taxon>
        <taxon>Cellulomonas</taxon>
    </lineage>
</organism>
<evidence type="ECO:0000313" key="1">
    <source>
        <dbReference type="EMBL" id="GEL97657.1"/>
    </source>
</evidence>
<reference evidence="1 2" key="1">
    <citation type="submission" date="2019-07" db="EMBL/GenBank/DDBJ databases">
        <title>Whole genome shotgun sequence of Cellulomonas terrae NBRC 100819.</title>
        <authorList>
            <person name="Hosoyama A."/>
            <person name="Uohara A."/>
            <person name="Ohji S."/>
            <person name="Ichikawa N."/>
        </authorList>
    </citation>
    <scope>NUCLEOTIDE SEQUENCE [LARGE SCALE GENOMIC DNA]</scope>
    <source>
        <strain evidence="1 2">NBRC 100819</strain>
    </source>
</reference>
<gene>
    <name evidence="1" type="ORF">CTE05_12040</name>
</gene>
<sequence length="126" mass="13695">MPYIADMPIDDERAAWLTGLRIADRDIHEALDAEVAAREIAGLHLRVAALHAQVDGLRGAVRVRDELLRDHQVAIAERDVRIETLLHSGTGAPSHTPAATLVAHLVQRAARVPGRIVRSATRVAGR</sequence>
<protein>
    <submittedName>
        <fullName evidence="1">Uncharacterized protein</fullName>
    </submittedName>
</protein>
<comment type="caution">
    <text evidence="1">The sequence shown here is derived from an EMBL/GenBank/DDBJ whole genome shotgun (WGS) entry which is preliminary data.</text>
</comment>
<dbReference type="EMBL" id="BJWH01000004">
    <property type="protein sequence ID" value="GEL97657.1"/>
    <property type="molecule type" value="Genomic_DNA"/>
</dbReference>
<dbReference type="AlphaFoldDB" id="A0A511JI36"/>
<name>A0A511JI36_9CELL</name>